<dbReference type="SUPFAM" id="SSF56281">
    <property type="entry name" value="Metallo-hydrolase/oxidoreductase"/>
    <property type="match status" value="1"/>
</dbReference>
<dbReference type="PANTHER" id="PTHR46018">
    <property type="entry name" value="ZINC PHOSPHODIESTERASE ELAC PROTEIN 1"/>
    <property type="match status" value="1"/>
</dbReference>
<reference evidence="2" key="1">
    <citation type="journal article" date="2019" name="Int. J. Syst. Evol. Microbiol.">
        <title>The Global Catalogue of Microorganisms (GCM) 10K type strain sequencing project: providing services to taxonomists for standard genome sequencing and annotation.</title>
        <authorList>
            <consortium name="The Broad Institute Genomics Platform"/>
            <consortium name="The Broad Institute Genome Sequencing Center for Infectious Disease"/>
            <person name="Wu L."/>
            <person name="Ma J."/>
        </authorList>
    </citation>
    <scope>NUCLEOTIDE SEQUENCE [LARGE SCALE GENOMIC DNA]</scope>
    <source>
        <strain evidence="2">JCM 17110</strain>
    </source>
</reference>
<evidence type="ECO:0000313" key="1">
    <source>
        <dbReference type="EMBL" id="GAA3548796.1"/>
    </source>
</evidence>
<dbReference type="InterPro" id="IPR036866">
    <property type="entry name" value="RibonucZ/Hydroxyglut_hydro"/>
</dbReference>
<gene>
    <name evidence="1" type="ORF">GCM10022394_31160</name>
</gene>
<evidence type="ECO:0008006" key="3">
    <source>
        <dbReference type="Google" id="ProtNLM"/>
    </source>
</evidence>
<sequence length="167" mass="18330">MLAFAFETSGRLKVRNAQLTALRLTPGPWLQQLKEHVLNGEFGARIPLAGRSVSVAELADSILMQGTGEKLVYATDFADIPDNRRKLTELARNAHTLFCEASFVNADTTQASGTGHLTTRARGEIGTEAAVKHLVPFHFSRRYRGHAGRSYQEVSRACSHTVVPDPE</sequence>
<dbReference type="Proteomes" id="UP001500795">
    <property type="component" value="Unassembled WGS sequence"/>
</dbReference>
<name>A0ABP6WE55_9GAMM</name>
<dbReference type="PANTHER" id="PTHR46018:SF7">
    <property type="entry name" value="RIBONUCLEASE Z"/>
    <property type="match status" value="1"/>
</dbReference>
<dbReference type="Gene3D" id="3.60.15.10">
    <property type="entry name" value="Ribonuclease Z/Hydroxyacylglutathione hydrolase-like"/>
    <property type="match status" value="1"/>
</dbReference>
<keyword evidence="2" id="KW-1185">Reference proteome</keyword>
<dbReference type="EMBL" id="BAABCX010000006">
    <property type="protein sequence ID" value="GAA3548796.1"/>
    <property type="molecule type" value="Genomic_DNA"/>
</dbReference>
<organism evidence="1 2">
    <name type="scientific">Zobellella aerophila</name>
    <dbReference type="NCBI Taxonomy" id="870480"/>
    <lineage>
        <taxon>Bacteria</taxon>
        <taxon>Pseudomonadati</taxon>
        <taxon>Pseudomonadota</taxon>
        <taxon>Gammaproteobacteria</taxon>
        <taxon>Aeromonadales</taxon>
        <taxon>Aeromonadaceae</taxon>
        <taxon>Zobellella</taxon>
    </lineage>
</organism>
<protein>
    <recommendedName>
        <fullName evidence="3">Metallo-beta-lactamase domain-containing protein</fullName>
    </recommendedName>
</protein>
<comment type="caution">
    <text evidence="1">The sequence shown here is derived from an EMBL/GenBank/DDBJ whole genome shotgun (WGS) entry which is preliminary data.</text>
</comment>
<proteinExistence type="predicted"/>
<evidence type="ECO:0000313" key="2">
    <source>
        <dbReference type="Proteomes" id="UP001500795"/>
    </source>
</evidence>
<accession>A0ABP6WE55</accession>
<dbReference type="RefSeq" id="WP_344959741.1">
    <property type="nucleotide sequence ID" value="NZ_BAABCX010000006.1"/>
</dbReference>